<keyword evidence="4" id="KW-0436">Ligase</keyword>
<dbReference type="Gene3D" id="3.90.1140.10">
    <property type="entry name" value="Cyclic phosphodiesterase"/>
    <property type="match status" value="1"/>
</dbReference>
<dbReference type="EC" id="3.1.4.58" evidence="2"/>
<dbReference type="RefSeq" id="WP_115406368.1">
    <property type="nucleotide sequence ID" value="NZ_BPFE01000004.1"/>
</dbReference>
<dbReference type="InterPro" id="IPR004175">
    <property type="entry name" value="RNA_CPDase"/>
</dbReference>
<accession>A0A380AIZ7</accession>
<sequence length="185" mass="21017">MQQKLFLGFAPTNAQKKYLIALQQTLSTHLLPEAKPVDADNLHLTLAFLGLVDEAQKISLIDAVNDLTKPTFSIRLNRFDLWPNAQVCCLKGNNIEPSLARLVRQTNQIAEQLKLYQSGHSFCPHISLFRKAKEWRQGNNSPDLTIFEGLDKSELTLMPDYLQLYHSTNTPSGVKYQTLYTWALT</sequence>
<dbReference type="PANTHER" id="PTHR35561:SF1">
    <property type="entry name" value="RNA 2',3'-CYCLIC PHOSPHODIESTERASE"/>
    <property type="match status" value="1"/>
</dbReference>
<comment type="caution">
    <text evidence="2">Lacks conserved residue(s) required for the propagation of feature annotation.</text>
</comment>
<dbReference type="EMBL" id="UGYV01000001">
    <property type="protein sequence ID" value="SUI81924.1"/>
    <property type="molecule type" value="Genomic_DNA"/>
</dbReference>
<evidence type="ECO:0000256" key="1">
    <source>
        <dbReference type="ARBA" id="ARBA00022801"/>
    </source>
</evidence>
<feature type="domain" description="Phosphoesterase HXTX" evidence="3">
    <location>
        <begin position="12"/>
        <end position="84"/>
    </location>
</feature>
<dbReference type="Pfam" id="PF02834">
    <property type="entry name" value="LigT_PEase"/>
    <property type="match status" value="1"/>
</dbReference>
<evidence type="ECO:0000256" key="2">
    <source>
        <dbReference type="HAMAP-Rule" id="MF_01940"/>
    </source>
</evidence>
<dbReference type="GO" id="GO:0004113">
    <property type="term" value="F:2',3'-cyclic-nucleotide 3'-phosphodiesterase activity"/>
    <property type="evidence" value="ECO:0007669"/>
    <property type="project" value="InterPro"/>
</dbReference>
<dbReference type="GO" id="GO:0016874">
    <property type="term" value="F:ligase activity"/>
    <property type="evidence" value="ECO:0007669"/>
    <property type="project" value="UniProtKB-KW"/>
</dbReference>
<dbReference type="PANTHER" id="PTHR35561">
    <property type="entry name" value="RNA 2',3'-CYCLIC PHOSPHODIESTERASE"/>
    <property type="match status" value="1"/>
</dbReference>
<name>A0A380AIZ7_9GAMM</name>
<evidence type="ECO:0000313" key="5">
    <source>
        <dbReference type="Proteomes" id="UP000255061"/>
    </source>
</evidence>
<organism evidence="4 5">
    <name type="scientific">Shewanella morhuae</name>
    <dbReference type="NCBI Taxonomy" id="365591"/>
    <lineage>
        <taxon>Bacteria</taxon>
        <taxon>Pseudomonadati</taxon>
        <taxon>Pseudomonadota</taxon>
        <taxon>Gammaproteobacteria</taxon>
        <taxon>Alteromonadales</taxon>
        <taxon>Shewanellaceae</taxon>
        <taxon>Shewanella</taxon>
    </lineage>
</organism>
<dbReference type="AlphaFoldDB" id="A0A380AIZ7"/>
<gene>
    <name evidence="4" type="primary">ligT</name>
    <name evidence="4" type="ORF">NCTC10736_02495</name>
</gene>
<dbReference type="NCBIfam" id="TIGR02258">
    <property type="entry name" value="2_5_ligase"/>
    <property type="match status" value="1"/>
</dbReference>
<dbReference type="Proteomes" id="UP000255061">
    <property type="component" value="Unassembled WGS sequence"/>
</dbReference>
<feature type="active site" description="Proton acceptor" evidence="2">
    <location>
        <position position="125"/>
    </location>
</feature>
<feature type="active site" description="Proton donor" evidence="2">
    <location>
        <position position="43"/>
    </location>
</feature>
<dbReference type="HAMAP" id="MF_01940">
    <property type="entry name" value="RNA_CPDase"/>
    <property type="match status" value="1"/>
</dbReference>
<dbReference type="GO" id="GO:0008664">
    <property type="term" value="F:RNA 2',3'-cyclic 3'-phosphodiesterase activity"/>
    <property type="evidence" value="ECO:0007669"/>
    <property type="project" value="UniProtKB-EC"/>
</dbReference>
<protein>
    <recommendedName>
        <fullName evidence="2">RNA 2',3'-cyclic phosphodiesterase</fullName>
        <shortName evidence="2">RNA 2',3'-CPDase</shortName>
        <ecNumber evidence="2">3.1.4.58</ecNumber>
    </recommendedName>
</protein>
<dbReference type="InterPro" id="IPR009097">
    <property type="entry name" value="Cyclic_Pdiesterase"/>
</dbReference>
<comment type="function">
    <text evidence="2">Hydrolyzes RNA 2',3'-cyclic phosphodiester to an RNA 2'-phosphomonoester.</text>
</comment>
<dbReference type="InterPro" id="IPR014051">
    <property type="entry name" value="Phosphoesterase_HXTX"/>
</dbReference>
<evidence type="ECO:0000259" key="3">
    <source>
        <dbReference type="Pfam" id="PF02834"/>
    </source>
</evidence>
<comment type="similarity">
    <text evidence="2">Belongs to the 2H phosphoesterase superfamily. ThpR family.</text>
</comment>
<comment type="catalytic activity">
    <reaction evidence="2">
        <text>a 3'-end 2',3'-cyclophospho-ribonucleotide-RNA + H2O = a 3'-end 2'-phospho-ribonucleotide-RNA + H(+)</text>
        <dbReference type="Rhea" id="RHEA:11828"/>
        <dbReference type="Rhea" id="RHEA-COMP:10464"/>
        <dbReference type="Rhea" id="RHEA-COMP:17353"/>
        <dbReference type="ChEBI" id="CHEBI:15377"/>
        <dbReference type="ChEBI" id="CHEBI:15378"/>
        <dbReference type="ChEBI" id="CHEBI:83064"/>
        <dbReference type="ChEBI" id="CHEBI:173113"/>
        <dbReference type="EC" id="3.1.4.58"/>
    </reaction>
</comment>
<evidence type="ECO:0000313" key="4">
    <source>
        <dbReference type="EMBL" id="SUI81924.1"/>
    </source>
</evidence>
<keyword evidence="1 2" id="KW-0378">Hydrolase</keyword>
<feature type="short sequence motif" description="HXTX 1" evidence="2">
    <location>
        <begin position="43"/>
        <end position="46"/>
    </location>
</feature>
<dbReference type="SUPFAM" id="SSF55144">
    <property type="entry name" value="LigT-like"/>
    <property type="match status" value="1"/>
</dbReference>
<proteinExistence type="inferred from homology"/>
<reference evidence="4 5" key="1">
    <citation type="submission" date="2018-06" db="EMBL/GenBank/DDBJ databases">
        <authorList>
            <consortium name="Pathogen Informatics"/>
            <person name="Doyle S."/>
        </authorList>
    </citation>
    <scope>NUCLEOTIDE SEQUENCE [LARGE SCALE GENOMIC DNA]</scope>
    <source>
        <strain evidence="4 5">NCTC10736</strain>
    </source>
</reference>